<dbReference type="KEGG" id="ngr:NAEGRDRAFT_61113"/>
<sequence>MYEDLQNDLVTPFTPFSCCFESQEGTLNVAGHVVEFKSKYSDRKFDIPTDRIRVFKSKKEPKLKLDKQPKEEEGKATEKNTESFLLTFTNPDDCEKCKELIATYMTRAEKRKKQSHEGNKQLKLLASDAFLKKVYDEMVGGGIIKKEEFWAQRKYLISSSALTASDSGKGGPIIKEQREGLKNYLFCSDDHFVSSVRTDQETTITLSKRKVQQIFTEHPGVYQYYKKVVPTQMNEKEFWAKFMKSYFFRTLDPVHSAMGNTTSSYSKTDVDDPLEHYEREMNKEFDEKAKNTRVNPLVNIAAEDIREGYGIRQDELIQPSKLAGFPESLKNLNRKSSRITQYAFINEKPGEQSSAPSKEVIDEEKVLNEEREKIKEMLEYEDLKDEANVEYIPLKIQDKNRYFEGLLNEQSAPTAGTISKKVTSYPLREMRKAFNEELAHLKQNLDLGSAVIDPKLATQIYREISNQIIQSGDRDDKNTSGNLSKIDVEHRFREVFELVHELLRHLWSLLSLTKNEWKSHHTEKSEKIIQKLNEKKEILKTLGTAQTNQWVKSLSESIQIALEHFSRMKQGNPNISLPQTPTSQFRTVEVTKPATPQQNPQTPATPQTNKPTISVNLTNKPTTPMTKINIPTLSRTPMTNTPSTPSVRFSLPSKKGIQTPSTPSSSEPSNEPAQKKIKMD</sequence>
<evidence type="ECO:0000313" key="4">
    <source>
        <dbReference type="Proteomes" id="UP000006671"/>
    </source>
</evidence>
<dbReference type="OMA" id="HNSTLVL"/>
<accession>D2UXG4</accession>
<dbReference type="EMBL" id="GG738845">
    <property type="protein sequence ID" value="EFC50280.1"/>
    <property type="molecule type" value="Genomic_DNA"/>
</dbReference>
<dbReference type="InterPro" id="IPR035925">
    <property type="entry name" value="BSD_dom_sf"/>
</dbReference>
<dbReference type="Gene3D" id="6.10.140.1200">
    <property type="match status" value="1"/>
</dbReference>
<gene>
    <name evidence="3" type="ORF">NAEGRDRAFT_61113</name>
</gene>
<evidence type="ECO:0000313" key="3">
    <source>
        <dbReference type="EMBL" id="EFC50280.1"/>
    </source>
</evidence>
<dbReference type="PANTHER" id="PTHR12856">
    <property type="entry name" value="TRANSCRIPTION INITIATION FACTOR IIH-RELATED"/>
    <property type="match status" value="1"/>
</dbReference>
<feature type="compositionally biased region" description="Low complexity" evidence="1">
    <location>
        <begin position="591"/>
        <end position="612"/>
    </location>
</feature>
<proteinExistence type="predicted"/>
<organism evidence="4">
    <name type="scientific">Naegleria gruberi</name>
    <name type="common">Amoeba</name>
    <dbReference type="NCBI Taxonomy" id="5762"/>
    <lineage>
        <taxon>Eukaryota</taxon>
        <taxon>Discoba</taxon>
        <taxon>Heterolobosea</taxon>
        <taxon>Tetramitia</taxon>
        <taxon>Eutetramitia</taxon>
        <taxon>Vahlkampfiidae</taxon>
        <taxon>Naegleria</taxon>
    </lineage>
</organism>
<dbReference type="STRING" id="5762.D2UXG4"/>
<dbReference type="SMART" id="SM00751">
    <property type="entry name" value="BSD"/>
    <property type="match status" value="2"/>
</dbReference>
<dbReference type="GO" id="GO:0006289">
    <property type="term" value="P:nucleotide-excision repair"/>
    <property type="evidence" value="ECO:0007669"/>
    <property type="project" value="InterPro"/>
</dbReference>
<keyword evidence="4" id="KW-1185">Reference proteome</keyword>
<dbReference type="eggNOG" id="KOG2074">
    <property type="taxonomic scope" value="Eukaryota"/>
</dbReference>
<feature type="region of interest" description="Disordered" evidence="1">
    <location>
        <begin position="588"/>
        <end position="680"/>
    </location>
</feature>
<feature type="domain" description="BSD" evidence="2">
    <location>
        <begin position="198"/>
        <end position="250"/>
    </location>
</feature>
<dbReference type="GeneID" id="8863745"/>
<dbReference type="AlphaFoldDB" id="D2UXG4"/>
<evidence type="ECO:0000256" key="1">
    <source>
        <dbReference type="SAM" id="MobiDB-lite"/>
    </source>
</evidence>
<dbReference type="SUPFAM" id="SSF140383">
    <property type="entry name" value="BSD domain-like"/>
    <property type="match status" value="2"/>
</dbReference>
<dbReference type="Pfam" id="PF03909">
    <property type="entry name" value="BSD"/>
    <property type="match status" value="1"/>
</dbReference>
<dbReference type="RefSeq" id="XP_002683024.1">
    <property type="nucleotide sequence ID" value="XM_002682978.1"/>
</dbReference>
<protein>
    <submittedName>
        <fullName evidence="3">Predicted protein</fullName>
    </submittedName>
</protein>
<dbReference type="InterPro" id="IPR027079">
    <property type="entry name" value="Tfb1/GTF2H1"/>
</dbReference>
<dbReference type="OrthoDB" id="360521at2759"/>
<dbReference type="Proteomes" id="UP000006671">
    <property type="component" value="Unassembled WGS sequence"/>
</dbReference>
<reference evidence="3 4" key="1">
    <citation type="journal article" date="2010" name="Cell">
        <title>The genome of Naegleria gruberi illuminates early eukaryotic versatility.</title>
        <authorList>
            <person name="Fritz-Laylin L.K."/>
            <person name="Prochnik S.E."/>
            <person name="Ginger M.L."/>
            <person name="Dacks J.B."/>
            <person name="Carpenter M.L."/>
            <person name="Field M.C."/>
            <person name="Kuo A."/>
            <person name="Paredez A."/>
            <person name="Chapman J."/>
            <person name="Pham J."/>
            <person name="Shu S."/>
            <person name="Neupane R."/>
            <person name="Cipriano M."/>
            <person name="Mancuso J."/>
            <person name="Tu H."/>
            <person name="Salamov A."/>
            <person name="Lindquist E."/>
            <person name="Shapiro H."/>
            <person name="Lucas S."/>
            <person name="Grigoriev I.V."/>
            <person name="Cande W.Z."/>
            <person name="Fulton C."/>
            <person name="Rokhsar D.S."/>
            <person name="Dawson S.C."/>
        </authorList>
    </citation>
    <scope>NUCLEOTIDE SEQUENCE [LARGE SCALE GENOMIC DNA]</scope>
    <source>
        <strain evidence="3 4">NEG-M</strain>
    </source>
</reference>
<name>D2UXG4_NAEGR</name>
<dbReference type="VEuPathDB" id="AmoebaDB:NAEGRDRAFT_61113"/>
<dbReference type="PROSITE" id="PS50858">
    <property type="entry name" value="BSD"/>
    <property type="match status" value="1"/>
</dbReference>
<evidence type="ECO:0000259" key="2">
    <source>
        <dbReference type="PROSITE" id="PS50858"/>
    </source>
</evidence>
<feature type="compositionally biased region" description="Low complexity" evidence="1">
    <location>
        <begin position="659"/>
        <end position="672"/>
    </location>
</feature>
<dbReference type="InParanoid" id="D2UXG4"/>
<dbReference type="InterPro" id="IPR005607">
    <property type="entry name" value="BSD_dom"/>
</dbReference>
<dbReference type="GO" id="GO:0000439">
    <property type="term" value="C:transcription factor TFIIH core complex"/>
    <property type="evidence" value="ECO:0007669"/>
    <property type="project" value="InterPro"/>
</dbReference>
<feature type="compositionally biased region" description="Polar residues" evidence="1">
    <location>
        <begin position="613"/>
        <end position="647"/>
    </location>
</feature>
<dbReference type="FunCoup" id="D2UXG4">
    <property type="interactions" value="459"/>
</dbReference>
<dbReference type="GO" id="GO:0006351">
    <property type="term" value="P:DNA-templated transcription"/>
    <property type="evidence" value="ECO:0007669"/>
    <property type="project" value="InterPro"/>
</dbReference>